<dbReference type="PANTHER" id="PTHR47987:SF13">
    <property type="entry name" value="RECEPTOR-LIKE CYTOSOLIC SERINE_THREONINE-PROTEIN KINASE RBK2"/>
    <property type="match status" value="1"/>
</dbReference>
<dbReference type="EC" id="2.7.11.1" evidence="2"/>
<feature type="region of interest" description="Disordered" evidence="15">
    <location>
        <begin position="458"/>
        <end position="481"/>
    </location>
</feature>
<feature type="region of interest" description="Disordered" evidence="15">
    <location>
        <begin position="430"/>
        <end position="449"/>
    </location>
</feature>
<keyword evidence="7 13" id="KW-0547">Nucleotide-binding</keyword>
<evidence type="ECO:0000256" key="14">
    <source>
        <dbReference type="SAM" id="Coils"/>
    </source>
</evidence>
<comment type="catalytic activity">
    <reaction evidence="11">
        <text>L-seryl-[protein] + ATP = O-phospho-L-seryl-[protein] + ADP + H(+)</text>
        <dbReference type="Rhea" id="RHEA:17989"/>
        <dbReference type="Rhea" id="RHEA-COMP:9863"/>
        <dbReference type="Rhea" id="RHEA-COMP:11604"/>
        <dbReference type="ChEBI" id="CHEBI:15378"/>
        <dbReference type="ChEBI" id="CHEBI:29999"/>
        <dbReference type="ChEBI" id="CHEBI:30616"/>
        <dbReference type="ChEBI" id="CHEBI:83421"/>
        <dbReference type="ChEBI" id="CHEBI:456216"/>
        <dbReference type="EC" id="2.7.11.1"/>
    </reaction>
</comment>
<evidence type="ECO:0000256" key="12">
    <source>
        <dbReference type="ARBA" id="ARBA00063228"/>
    </source>
</evidence>
<dbReference type="FunFam" id="1.10.510.10:FF:000335">
    <property type="entry name" value="receptor-like cytosolic serine/threonine-protein kinase RBK2"/>
    <property type="match status" value="1"/>
</dbReference>
<evidence type="ECO:0000256" key="6">
    <source>
        <dbReference type="ARBA" id="ARBA00022679"/>
    </source>
</evidence>
<feature type="region of interest" description="Disordered" evidence="15">
    <location>
        <begin position="131"/>
        <end position="173"/>
    </location>
</feature>
<dbReference type="Proteomes" id="UP000288805">
    <property type="component" value="Unassembled WGS sequence"/>
</dbReference>
<organism evidence="17 18">
    <name type="scientific">Vitis vinifera</name>
    <name type="common">Grape</name>
    <dbReference type="NCBI Taxonomy" id="29760"/>
    <lineage>
        <taxon>Eukaryota</taxon>
        <taxon>Viridiplantae</taxon>
        <taxon>Streptophyta</taxon>
        <taxon>Embryophyta</taxon>
        <taxon>Tracheophyta</taxon>
        <taxon>Spermatophyta</taxon>
        <taxon>Magnoliopsida</taxon>
        <taxon>eudicotyledons</taxon>
        <taxon>Gunneridae</taxon>
        <taxon>Pentapetalae</taxon>
        <taxon>rosids</taxon>
        <taxon>Vitales</taxon>
        <taxon>Vitaceae</taxon>
        <taxon>Viteae</taxon>
        <taxon>Vitis</taxon>
    </lineage>
</organism>
<comment type="catalytic activity">
    <reaction evidence="10">
        <text>L-threonyl-[protein] + ATP = O-phospho-L-threonyl-[protein] + ADP + H(+)</text>
        <dbReference type="Rhea" id="RHEA:46608"/>
        <dbReference type="Rhea" id="RHEA-COMP:11060"/>
        <dbReference type="Rhea" id="RHEA-COMP:11605"/>
        <dbReference type="ChEBI" id="CHEBI:15378"/>
        <dbReference type="ChEBI" id="CHEBI:30013"/>
        <dbReference type="ChEBI" id="CHEBI:30616"/>
        <dbReference type="ChEBI" id="CHEBI:61977"/>
        <dbReference type="ChEBI" id="CHEBI:456216"/>
        <dbReference type="EC" id="2.7.11.1"/>
    </reaction>
</comment>
<dbReference type="OrthoDB" id="5599468at2759"/>
<comment type="subcellular location">
    <subcellularLocation>
        <location evidence="1">Cytoplasm</location>
    </subcellularLocation>
</comment>
<sequence length="908" mass="100015">MFAKEPGTPSFDLPEEVLEVLPSDPFEQLDVARKITSIALSARVSALESEASALRSKLADKDALVADLHDQIESLDHALSDAADKLFLAEQEKENLLKENASLSNTVKKLNRDVSKLESFRKTLMLSLKEDEESSGASPQVVAKQMAAQSSLSSASMTGEDDATSRYSSTRSQYSEIGNSFAEDRETDASRAGISHGFLLASQTNTPRLTPPGSPPTLSASVSPRRHSISLSTSRGMFDDRPSVPTSQHSSMSSSESGSQTGRTRVDGKEFFRQVRSRLSYEQFGAFLANVKELNSHKQTREETLRKADEIFGPDNKDLYAVFEGLITRNEMGVSPCINIQENSRRLTLPSLVFGNISSVLEKLCDGVLCSTIKICHVSCKACLRGQPWSFGAQPVGSGNIGGENAEGKVHPVADGEHLSSLSVSISAEDSATLNMEERKEGPSPRGVLEGCLRSVESETASSKASTSDSETPSNTRSASNWHRFSQLFKKGSAMGLQTLPSLGIRKLSRSKSRRARGSMIPALYPSLDAGLCLMKPSWKAFSLSELETATDNFSHKNLIGEGGYAEVYKGQLQDGQFVAIKRIIRGTPEEMTVDFLSELGIIVHIDHPNTAKLVGYGVEGGMHLVLYLSPHGSLASLLYSPEKKLEWEIRYKIALGTAEGLGYLHEGGQRRIIHRDIKASNILLKEDFEPQISDFGLAKWLPEQCTHHIVSGFEGTFGYLPPEYFLHGIVDEKTDVYAYGVLLLELITGRPALDSSQKSLVMWAKPLLINNSIDELVDPRLADAYDSEQMNIVATVSSLCLHQSSVQRPRMNQALIPKDESPALLREAGEDQFKIRKRSVQLEITARYDPRVVQVLKGREDISTLGKRYQKPILQRTYSEELLDAEEYNSTKHLNDLSRHMEILLEI</sequence>
<dbReference type="Pfam" id="PF07714">
    <property type="entry name" value="PK_Tyr_Ser-Thr"/>
    <property type="match status" value="1"/>
</dbReference>
<dbReference type="InterPro" id="IPR008271">
    <property type="entry name" value="Ser/Thr_kinase_AS"/>
</dbReference>
<keyword evidence="5" id="KW-0597">Phosphoprotein</keyword>
<evidence type="ECO:0000256" key="1">
    <source>
        <dbReference type="ARBA" id="ARBA00004496"/>
    </source>
</evidence>
<feature type="region of interest" description="Disordered" evidence="15">
    <location>
        <begin position="200"/>
        <end position="265"/>
    </location>
</feature>
<dbReference type="Gene3D" id="1.10.510.10">
    <property type="entry name" value="Transferase(Phosphotransferase) domain 1"/>
    <property type="match status" value="1"/>
</dbReference>
<evidence type="ECO:0000256" key="15">
    <source>
        <dbReference type="SAM" id="MobiDB-lite"/>
    </source>
</evidence>
<dbReference type="SUPFAM" id="SSF56112">
    <property type="entry name" value="Protein kinase-like (PK-like)"/>
    <property type="match status" value="1"/>
</dbReference>
<dbReference type="PROSITE" id="PS00107">
    <property type="entry name" value="PROTEIN_KINASE_ATP"/>
    <property type="match status" value="1"/>
</dbReference>
<dbReference type="PROSITE" id="PS50011">
    <property type="entry name" value="PROTEIN_KINASE_DOM"/>
    <property type="match status" value="1"/>
</dbReference>
<dbReference type="InterPro" id="IPR058935">
    <property type="entry name" value="At4g15545-like_C"/>
</dbReference>
<dbReference type="GO" id="GO:0051020">
    <property type="term" value="F:GTPase binding"/>
    <property type="evidence" value="ECO:0007669"/>
    <property type="project" value="UniProtKB-ARBA"/>
</dbReference>
<feature type="coiled-coil region" evidence="14">
    <location>
        <begin position="79"/>
        <end position="113"/>
    </location>
</feature>
<feature type="domain" description="Protein kinase" evidence="16">
    <location>
        <begin position="554"/>
        <end position="825"/>
    </location>
</feature>
<evidence type="ECO:0000256" key="3">
    <source>
        <dbReference type="ARBA" id="ARBA00022490"/>
    </source>
</evidence>
<evidence type="ECO:0000256" key="4">
    <source>
        <dbReference type="ARBA" id="ARBA00022527"/>
    </source>
</evidence>
<keyword evidence="3" id="KW-0963">Cytoplasm</keyword>
<evidence type="ECO:0000256" key="8">
    <source>
        <dbReference type="ARBA" id="ARBA00022777"/>
    </source>
</evidence>
<evidence type="ECO:0000256" key="13">
    <source>
        <dbReference type="PROSITE-ProRule" id="PRU10141"/>
    </source>
</evidence>
<feature type="compositionally biased region" description="Low complexity" evidence="15">
    <location>
        <begin position="458"/>
        <end position="474"/>
    </location>
</feature>
<evidence type="ECO:0000256" key="11">
    <source>
        <dbReference type="ARBA" id="ARBA00048679"/>
    </source>
</evidence>
<evidence type="ECO:0000256" key="7">
    <source>
        <dbReference type="ARBA" id="ARBA00022741"/>
    </source>
</evidence>
<gene>
    <name evidence="17" type="primary">RBK2_3</name>
    <name evidence="17" type="ORF">CK203_001425</name>
</gene>
<dbReference type="Pfam" id="PF25972">
    <property type="entry name" value="At4g15545_C"/>
    <property type="match status" value="1"/>
</dbReference>
<feature type="compositionally biased region" description="Low complexity" evidence="15">
    <location>
        <begin position="243"/>
        <end position="259"/>
    </location>
</feature>
<dbReference type="GO" id="GO:0004674">
    <property type="term" value="F:protein serine/threonine kinase activity"/>
    <property type="evidence" value="ECO:0007669"/>
    <property type="project" value="UniProtKB-KW"/>
</dbReference>
<feature type="binding site" evidence="13">
    <location>
        <position position="582"/>
    </location>
    <ligand>
        <name>ATP</name>
        <dbReference type="ChEBI" id="CHEBI:30616"/>
    </ligand>
</feature>
<dbReference type="GO" id="GO:0005737">
    <property type="term" value="C:cytoplasm"/>
    <property type="evidence" value="ECO:0007669"/>
    <property type="project" value="UniProtKB-SubCell"/>
</dbReference>
<dbReference type="PROSITE" id="PS00108">
    <property type="entry name" value="PROTEIN_KINASE_ST"/>
    <property type="match status" value="1"/>
</dbReference>
<dbReference type="FunFam" id="3.30.200.20:FF:000389">
    <property type="entry name" value="Receptor-like cytosolic serine/threonine-protein kinase RBK1"/>
    <property type="match status" value="1"/>
</dbReference>
<evidence type="ECO:0000256" key="10">
    <source>
        <dbReference type="ARBA" id="ARBA00047899"/>
    </source>
</evidence>
<dbReference type="AlphaFoldDB" id="A0A438KLD3"/>
<dbReference type="PANTHER" id="PTHR47987">
    <property type="entry name" value="OS08G0249100 PROTEIN"/>
    <property type="match status" value="1"/>
</dbReference>
<comment type="caution">
    <text evidence="17">The sequence shown here is derived from an EMBL/GenBank/DDBJ whole genome shotgun (WGS) entry which is preliminary data.</text>
</comment>
<proteinExistence type="predicted"/>
<reference evidence="17 18" key="1">
    <citation type="journal article" date="2018" name="PLoS Genet.">
        <title>Population sequencing reveals clonal diversity and ancestral inbreeding in the grapevine cultivar Chardonnay.</title>
        <authorList>
            <person name="Roach M.J."/>
            <person name="Johnson D.L."/>
            <person name="Bohlmann J."/>
            <person name="van Vuuren H.J."/>
            <person name="Jones S.J."/>
            <person name="Pretorius I.S."/>
            <person name="Schmidt S.A."/>
            <person name="Borneman A.R."/>
        </authorList>
    </citation>
    <scope>NUCLEOTIDE SEQUENCE [LARGE SCALE GENOMIC DNA]</scope>
    <source>
        <strain evidence="18">cv. Chardonnay</strain>
        <tissue evidence="17">Leaf</tissue>
    </source>
</reference>
<dbReference type="SMART" id="SM00220">
    <property type="entry name" value="S_TKc"/>
    <property type="match status" value="1"/>
</dbReference>
<dbReference type="InterPro" id="IPR011009">
    <property type="entry name" value="Kinase-like_dom_sf"/>
</dbReference>
<comment type="subunit">
    <text evidence="12">Interacts with ARAC5 and ARAC10.</text>
</comment>
<dbReference type="GO" id="GO:0005524">
    <property type="term" value="F:ATP binding"/>
    <property type="evidence" value="ECO:0007669"/>
    <property type="project" value="UniProtKB-UniRule"/>
</dbReference>
<feature type="compositionally biased region" description="Low complexity" evidence="15">
    <location>
        <begin position="143"/>
        <end position="157"/>
    </location>
</feature>
<keyword evidence="4" id="KW-0723">Serine/threonine-protein kinase</keyword>
<accession>A0A438KLD3</accession>
<keyword evidence="9 13" id="KW-0067">ATP-binding</keyword>
<keyword evidence="8 17" id="KW-0418">Kinase</keyword>
<dbReference type="InterPro" id="IPR001245">
    <property type="entry name" value="Ser-Thr/Tyr_kinase_cat_dom"/>
</dbReference>
<dbReference type="InterPro" id="IPR000719">
    <property type="entry name" value="Prot_kinase_dom"/>
</dbReference>
<dbReference type="InterPro" id="IPR017441">
    <property type="entry name" value="Protein_kinase_ATP_BS"/>
</dbReference>
<evidence type="ECO:0000259" key="16">
    <source>
        <dbReference type="PROSITE" id="PS50011"/>
    </source>
</evidence>
<name>A0A438KLD3_VITVI</name>
<keyword evidence="6" id="KW-0808">Transferase</keyword>
<evidence type="ECO:0000256" key="5">
    <source>
        <dbReference type="ARBA" id="ARBA00022553"/>
    </source>
</evidence>
<keyword evidence="14" id="KW-0175">Coiled coil</keyword>
<protein>
    <recommendedName>
        <fullName evidence="2">non-specific serine/threonine protein kinase</fullName>
        <ecNumber evidence="2">2.7.11.1</ecNumber>
    </recommendedName>
</protein>
<dbReference type="InterPro" id="IPR046958">
    <property type="entry name" value="RBK1/2/STUNTED"/>
</dbReference>
<dbReference type="EMBL" id="QGNW01000004">
    <property type="protein sequence ID" value="RVX22002.1"/>
    <property type="molecule type" value="Genomic_DNA"/>
</dbReference>
<dbReference type="Gene3D" id="3.30.200.20">
    <property type="entry name" value="Phosphorylase Kinase, domain 1"/>
    <property type="match status" value="1"/>
</dbReference>
<evidence type="ECO:0000313" key="18">
    <source>
        <dbReference type="Proteomes" id="UP000288805"/>
    </source>
</evidence>
<evidence type="ECO:0000256" key="9">
    <source>
        <dbReference type="ARBA" id="ARBA00022840"/>
    </source>
</evidence>
<keyword evidence="17" id="KW-0675">Receptor</keyword>
<evidence type="ECO:0000256" key="2">
    <source>
        <dbReference type="ARBA" id="ARBA00012513"/>
    </source>
</evidence>
<evidence type="ECO:0000313" key="17">
    <source>
        <dbReference type="EMBL" id="RVX22002.1"/>
    </source>
</evidence>